<protein>
    <submittedName>
        <fullName evidence="12">Sodium-dependent neutral amino acid transporter B(0)AT3</fullName>
    </submittedName>
</protein>
<dbReference type="PANTHER" id="PTHR11616:SF109">
    <property type="entry name" value="INACTIVE SODIUM-DEPENDENT NEUTRAL AMINO ACID TRANSPORTER B(0)AT3"/>
    <property type="match status" value="1"/>
</dbReference>
<dbReference type="InterPro" id="IPR000175">
    <property type="entry name" value="Na/ntran_symport"/>
</dbReference>
<feature type="transmembrane region" description="Helical" evidence="10">
    <location>
        <begin position="295"/>
        <end position="316"/>
    </location>
</feature>
<feature type="binding site" evidence="8">
    <location>
        <position position="311"/>
    </location>
    <ligand>
        <name>Na(+)</name>
        <dbReference type="ChEBI" id="CHEBI:29101"/>
        <label>1</label>
    </ligand>
</feature>
<dbReference type="AlphaFoldDB" id="A0A2I0MWV2"/>
<evidence type="ECO:0000256" key="11">
    <source>
        <dbReference type="SAM" id="SignalP"/>
    </source>
</evidence>
<feature type="region of interest" description="Disordered" evidence="9">
    <location>
        <begin position="535"/>
        <end position="558"/>
    </location>
</feature>
<comment type="caution">
    <text evidence="12">The sequence shown here is derived from an EMBL/GenBank/DDBJ whole genome shotgun (WGS) entry which is preliminary data.</text>
</comment>
<evidence type="ECO:0000313" key="12">
    <source>
        <dbReference type="EMBL" id="PKK34159.1"/>
    </source>
</evidence>
<dbReference type="STRING" id="8932.A0A2I0MWV2"/>
<dbReference type="EMBL" id="AKCR02000001">
    <property type="protein sequence ID" value="PKK34159.1"/>
    <property type="molecule type" value="Genomic_DNA"/>
</dbReference>
<keyword evidence="2" id="KW-0813">Transport</keyword>
<sequence length="600" mass="67084">FIALFFEGIPLLHLELALGQFLRKGSIGAWNTISPYLGGIGLNEECYESTAVNYFWYRKTLNITPDITESGTLQWWLILCLAACWAIVYLCTIRGIETTGKAIYVTAIFPYLVLTIFLIQGLTLPGATEGLAYLFTPNLYALKNPRVWLDAATQIFFSLSLAFGGLIAFSSYNPPKNDCEKDAVTVAIVNSLTSLYASIPVFSVLGFKATTGYWDCLDRNIIRIINEFDLPEESIMRQNYTAWISFLNSSHPEKIAGLKLKSCDLQEFLDQSVSGTGLAFIVFTQAIILMPGSQAWAILFFIMLFSLGLSSMFGTIEGVFTPLLEIQVISKSLTKELLSGIICLICFLIALCFTLGSGSYWIDIFDSYAGSLPLLVIAFLEVIGVAYVYKVKRFSKDVKWMTGRKPNLYWQITWRFVSPLLLIIVFMAFVTLQIQKPPSYAAWNPEYEGFPMKEEKVYPPWVRAICVLLAILPCMFVPLVALFHLIKRMCRSKDPNSVPLEVFSCQGANRNFSHPKEQIPIVSVSIPHGSCQQPPAFQSTERQVPQQGNTASVSRNLTSHKGPSKLLAVLQLCTVMAADNDTEDFNCRSACRKLNLKGYE</sequence>
<dbReference type="GO" id="GO:0005886">
    <property type="term" value="C:plasma membrane"/>
    <property type="evidence" value="ECO:0007669"/>
    <property type="project" value="InterPro"/>
</dbReference>
<dbReference type="GO" id="GO:0015293">
    <property type="term" value="F:symporter activity"/>
    <property type="evidence" value="ECO:0007669"/>
    <property type="project" value="UniProtKB-KW"/>
</dbReference>
<evidence type="ECO:0000256" key="9">
    <source>
        <dbReference type="SAM" id="MobiDB-lite"/>
    </source>
</evidence>
<dbReference type="InterPro" id="IPR002438">
    <property type="entry name" value="Neutral_aa_SLC6"/>
</dbReference>
<evidence type="ECO:0000256" key="1">
    <source>
        <dbReference type="ARBA" id="ARBA00004141"/>
    </source>
</evidence>
<evidence type="ECO:0000313" key="13">
    <source>
        <dbReference type="Proteomes" id="UP000053872"/>
    </source>
</evidence>
<feature type="transmembrane region" description="Helical" evidence="10">
    <location>
        <begin position="368"/>
        <end position="391"/>
    </location>
</feature>
<gene>
    <name evidence="12" type="ORF">A306_00001694</name>
</gene>
<evidence type="ECO:0000256" key="6">
    <source>
        <dbReference type="ARBA" id="ARBA00023136"/>
    </source>
</evidence>
<feature type="transmembrane region" description="Helical" evidence="10">
    <location>
        <begin position="73"/>
        <end position="91"/>
    </location>
</feature>
<evidence type="ECO:0000256" key="2">
    <source>
        <dbReference type="ARBA" id="ARBA00022448"/>
    </source>
</evidence>
<keyword evidence="11" id="KW-0732">Signal</keyword>
<dbReference type="Proteomes" id="UP000053872">
    <property type="component" value="Unassembled WGS sequence"/>
</dbReference>
<keyword evidence="4" id="KW-0769">Symport</keyword>
<dbReference type="InterPro" id="IPR037272">
    <property type="entry name" value="SNS_sf"/>
</dbReference>
<feature type="transmembrane region" description="Helical" evidence="10">
    <location>
        <begin position="412"/>
        <end position="434"/>
    </location>
</feature>
<dbReference type="PRINTS" id="PR01206">
    <property type="entry name" value="ORPHTRNSPORT"/>
</dbReference>
<dbReference type="PANTHER" id="PTHR11616">
    <property type="entry name" value="SODIUM/CHLORIDE DEPENDENT TRANSPORTER"/>
    <property type="match status" value="1"/>
</dbReference>
<keyword evidence="3 10" id="KW-0812">Transmembrane</keyword>
<reference evidence="12 13" key="1">
    <citation type="journal article" date="2013" name="Science">
        <title>Genomic diversity and evolution of the head crest in the rock pigeon.</title>
        <authorList>
            <person name="Shapiro M.D."/>
            <person name="Kronenberg Z."/>
            <person name="Li C."/>
            <person name="Domyan E.T."/>
            <person name="Pan H."/>
            <person name="Campbell M."/>
            <person name="Tan H."/>
            <person name="Huff C.D."/>
            <person name="Hu H."/>
            <person name="Vickrey A.I."/>
            <person name="Nielsen S.C."/>
            <person name="Stringham S.A."/>
            <person name="Hu H."/>
            <person name="Willerslev E."/>
            <person name="Gilbert M.T."/>
            <person name="Yandell M."/>
            <person name="Zhang G."/>
            <person name="Wang J."/>
        </authorList>
    </citation>
    <scope>NUCLEOTIDE SEQUENCE [LARGE SCALE GENOMIC DNA]</scope>
    <source>
        <tissue evidence="12">Blood</tissue>
    </source>
</reference>
<dbReference type="PROSITE" id="PS50267">
    <property type="entry name" value="NA_NEUROTRAN_SYMP_3"/>
    <property type="match status" value="1"/>
</dbReference>
<dbReference type="GO" id="GO:0035725">
    <property type="term" value="P:sodium ion transmembrane transport"/>
    <property type="evidence" value="ECO:0007669"/>
    <property type="project" value="TreeGrafter"/>
</dbReference>
<feature type="transmembrane region" description="Helical" evidence="10">
    <location>
        <begin position="147"/>
        <end position="169"/>
    </location>
</feature>
<keyword evidence="7" id="KW-0325">Glycoprotein</keyword>
<dbReference type="InParanoid" id="A0A2I0MWV2"/>
<proteinExistence type="predicted"/>
<feature type="binding site" evidence="8">
    <location>
        <position position="190"/>
    </location>
    <ligand>
        <name>Na(+)</name>
        <dbReference type="ChEBI" id="CHEBI:29101"/>
        <label>1</label>
    </ligand>
</feature>
<dbReference type="Pfam" id="PF00209">
    <property type="entry name" value="SNF"/>
    <property type="match status" value="2"/>
</dbReference>
<feature type="signal peptide" evidence="11">
    <location>
        <begin position="1"/>
        <end position="19"/>
    </location>
</feature>
<keyword evidence="8" id="KW-0915">Sodium</keyword>
<feature type="non-terminal residue" evidence="12">
    <location>
        <position position="1"/>
    </location>
</feature>
<feature type="binding site" evidence="8">
    <location>
        <position position="307"/>
    </location>
    <ligand>
        <name>Na(+)</name>
        <dbReference type="ChEBI" id="CHEBI:29101"/>
        <label>1</label>
    </ligand>
</feature>
<keyword evidence="8" id="KW-0479">Metal-binding</keyword>
<organism evidence="12 13">
    <name type="scientific">Columba livia</name>
    <name type="common">Rock dove</name>
    <dbReference type="NCBI Taxonomy" id="8932"/>
    <lineage>
        <taxon>Eukaryota</taxon>
        <taxon>Metazoa</taxon>
        <taxon>Chordata</taxon>
        <taxon>Craniata</taxon>
        <taxon>Vertebrata</taxon>
        <taxon>Euteleostomi</taxon>
        <taxon>Archelosauria</taxon>
        <taxon>Archosauria</taxon>
        <taxon>Dinosauria</taxon>
        <taxon>Saurischia</taxon>
        <taxon>Theropoda</taxon>
        <taxon>Coelurosauria</taxon>
        <taxon>Aves</taxon>
        <taxon>Neognathae</taxon>
        <taxon>Neoaves</taxon>
        <taxon>Columbimorphae</taxon>
        <taxon>Columbiformes</taxon>
        <taxon>Columbidae</taxon>
        <taxon>Columba</taxon>
    </lineage>
</organism>
<dbReference type="SUPFAM" id="SSF161070">
    <property type="entry name" value="SNF-like"/>
    <property type="match status" value="1"/>
</dbReference>
<feature type="transmembrane region" description="Helical" evidence="10">
    <location>
        <begin position="461"/>
        <end position="486"/>
    </location>
</feature>
<evidence type="ECO:0000256" key="10">
    <source>
        <dbReference type="SAM" id="Phobius"/>
    </source>
</evidence>
<keyword evidence="5 10" id="KW-1133">Transmembrane helix</keyword>
<dbReference type="GO" id="GO:0046872">
    <property type="term" value="F:metal ion binding"/>
    <property type="evidence" value="ECO:0007669"/>
    <property type="project" value="UniProtKB-KW"/>
</dbReference>
<evidence type="ECO:0000256" key="3">
    <source>
        <dbReference type="ARBA" id="ARBA00022692"/>
    </source>
</evidence>
<feature type="binding site" evidence="8">
    <location>
        <position position="158"/>
    </location>
    <ligand>
        <name>Na(+)</name>
        <dbReference type="ChEBI" id="CHEBI:29101"/>
        <label>1</label>
    </ligand>
</feature>
<dbReference type="PRINTS" id="PR00176">
    <property type="entry name" value="NANEUSMPORT"/>
</dbReference>
<keyword evidence="13" id="KW-1185">Reference proteome</keyword>
<comment type="subcellular location">
    <subcellularLocation>
        <location evidence="1">Membrane</location>
        <topology evidence="1">Multi-pass membrane protein</topology>
    </subcellularLocation>
</comment>
<feature type="transmembrane region" description="Helical" evidence="10">
    <location>
        <begin position="337"/>
        <end position="362"/>
    </location>
</feature>
<name>A0A2I0MWV2_COLLI</name>
<evidence type="ECO:0000256" key="5">
    <source>
        <dbReference type="ARBA" id="ARBA00022989"/>
    </source>
</evidence>
<evidence type="ECO:0000256" key="7">
    <source>
        <dbReference type="ARBA" id="ARBA00023180"/>
    </source>
</evidence>
<accession>A0A2I0MWV2</accession>
<evidence type="ECO:0000256" key="4">
    <source>
        <dbReference type="ARBA" id="ARBA00022847"/>
    </source>
</evidence>
<feature type="transmembrane region" description="Helical" evidence="10">
    <location>
        <begin position="103"/>
        <end position="127"/>
    </location>
</feature>
<feature type="chain" id="PRO_5014132047" evidence="11">
    <location>
        <begin position="20"/>
        <end position="600"/>
    </location>
</feature>
<keyword evidence="6 10" id="KW-0472">Membrane</keyword>
<dbReference type="GO" id="GO:0006865">
    <property type="term" value="P:amino acid transport"/>
    <property type="evidence" value="ECO:0007669"/>
    <property type="project" value="TreeGrafter"/>
</dbReference>
<evidence type="ECO:0000256" key="8">
    <source>
        <dbReference type="PIRSR" id="PIRSR600175-1"/>
    </source>
</evidence>